<dbReference type="Proteomes" id="UP000198211">
    <property type="component" value="Unassembled WGS sequence"/>
</dbReference>
<protein>
    <recommendedName>
        <fullName evidence="4">RxLR effector protein</fullName>
    </recommendedName>
</protein>
<organism evidence="2 3">
    <name type="scientific">Phytophthora megakarya</name>
    <dbReference type="NCBI Taxonomy" id="4795"/>
    <lineage>
        <taxon>Eukaryota</taxon>
        <taxon>Sar</taxon>
        <taxon>Stramenopiles</taxon>
        <taxon>Oomycota</taxon>
        <taxon>Peronosporomycetes</taxon>
        <taxon>Peronosporales</taxon>
        <taxon>Peronosporaceae</taxon>
        <taxon>Phytophthora</taxon>
    </lineage>
</organism>
<evidence type="ECO:0008006" key="4">
    <source>
        <dbReference type="Google" id="ProtNLM"/>
    </source>
</evidence>
<dbReference type="OrthoDB" id="125999at2759"/>
<evidence type="ECO:0000256" key="1">
    <source>
        <dbReference type="SAM" id="SignalP"/>
    </source>
</evidence>
<evidence type="ECO:0000313" key="2">
    <source>
        <dbReference type="EMBL" id="OWY97501.1"/>
    </source>
</evidence>
<keyword evidence="1" id="KW-0732">Signal</keyword>
<evidence type="ECO:0000313" key="3">
    <source>
        <dbReference type="Proteomes" id="UP000198211"/>
    </source>
</evidence>
<accession>A0A225UX31</accession>
<name>A0A225UX31_9STRA</name>
<feature type="chain" id="PRO_5013076010" description="RxLR effector protein" evidence="1">
    <location>
        <begin position="19"/>
        <end position="145"/>
    </location>
</feature>
<keyword evidence="3" id="KW-1185">Reference proteome</keyword>
<dbReference type="EMBL" id="NBNE01010386">
    <property type="protein sequence ID" value="OWY97501.1"/>
    <property type="molecule type" value="Genomic_DNA"/>
</dbReference>
<comment type="caution">
    <text evidence="2">The sequence shown here is derived from an EMBL/GenBank/DDBJ whole genome shotgun (WGS) entry which is preliminary data.</text>
</comment>
<feature type="signal peptide" evidence="1">
    <location>
        <begin position="1"/>
        <end position="18"/>
    </location>
</feature>
<dbReference type="AlphaFoldDB" id="A0A225UX31"/>
<proteinExistence type="predicted"/>
<sequence length="145" mass="16066">MRLSSFILLAAGSTLVLSGTVVTASTHSIDVSTIASPGVAGGNQVVGGARCRCVTMTTTIATTKKKQVMTMINHMDYDRMSVCLFEQTSCFASVFDDGGLTMVKRRFRKWESKEYNSYNLPDAMSGERYDQLRKKLHSWAYHGHL</sequence>
<reference evidence="3" key="1">
    <citation type="submission" date="2017-03" db="EMBL/GenBank/DDBJ databases">
        <title>Phytopthora megakarya and P. palmivora, two closely related causual agents of cacao black pod achieved similar genome size and gene model numbers by different mechanisms.</title>
        <authorList>
            <person name="Ali S."/>
            <person name="Shao J."/>
            <person name="Larry D.J."/>
            <person name="Kronmiller B."/>
            <person name="Shen D."/>
            <person name="Strem M.D."/>
            <person name="Melnick R.L."/>
            <person name="Guiltinan M.J."/>
            <person name="Tyler B.M."/>
            <person name="Meinhardt L.W."/>
            <person name="Bailey B.A."/>
        </authorList>
    </citation>
    <scope>NUCLEOTIDE SEQUENCE [LARGE SCALE GENOMIC DNA]</scope>
    <source>
        <strain evidence="3">zdho120</strain>
    </source>
</reference>
<gene>
    <name evidence="2" type="ORF">PHMEG_00031950</name>
</gene>